<organism evidence="1 2">
    <name type="scientific">Variibacter gotjawalensis</name>
    <dbReference type="NCBI Taxonomy" id="1333996"/>
    <lineage>
        <taxon>Bacteria</taxon>
        <taxon>Pseudomonadati</taxon>
        <taxon>Pseudomonadota</taxon>
        <taxon>Alphaproteobacteria</taxon>
        <taxon>Hyphomicrobiales</taxon>
        <taxon>Nitrobacteraceae</taxon>
        <taxon>Variibacter</taxon>
    </lineage>
</organism>
<name>A0A0S3PU39_9BRAD</name>
<sequence length="185" mass="20435">MSDGPHKSLPLRPHWRTFAQRAAKAAYALDEVRETLAYAIKRDVLQAPISNIREIMDSDTLFAYMRIEKLEALRSRHPGSAPAQLAIDCAVAAVGKGLTGQAGTHAATTMAIEDTTRSAMRSIEEHYQREAHPRSSRYVRERQLAVRQQFDCGALASELLSPAKPPPQRAVKLAVRDGLDQGPPR</sequence>
<evidence type="ECO:0000313" key="2">
    <source>
        <dbReference type="Proteomes" id="UP000236884"/>
    </source>
</evidence>
<dbReference type="KEGG" id="vgo:GJW-30_1_01929"/>
<reference evidence="1 2" key="1">
    <citation type="submission" date="2015-08" db="EMBL/GenBank/DDBJ databases">
        <title>Investigation of the bacterial diversity of lava forest soil.</title>
        <authorList>
            <person name="Lee J.S."/>
        </authorList>
    </citation>
    <scope>NUCLEOTIDE SEQUENCE [LARGE SCALE GENOMIC DNA]</scope>
    <source>
        <strain evidence="1 2">GJW-30</strain>
    </source>
</reference>
<dbReference type="AlphaFoldDB" id="A0A0S3PU39"/>
<dbReference type="EMBL" id="AP014946">
    <property type="protein sequence ID" value="BAT59396.1"/>
    <property type="molecule type" value="Genomic_DNA"/>
</dbReference>
<keyword evidence="2" id="KW-1185">Reference proteome</keyword>
<gene>
    <name evidence="1" type="ORF">GJW-30_1_01929</name>
</gene>
<dbReference type="OrthoDB" id="7594106at2"/>
<protein>
    <submittedName>
        <fullName evidence="1">Uncharacterized protein</fullName>
    </submittedName>
</protein>
<accession>A0A0S3PU39</accession>
<evidence type="ECO:0000313" key="1">
    <source>
        <dbReference type="EMBL" id="BAT59396.1"/>
    </source>
</evidence>
<dbReference type="Proteomes" id="UP000236884">
    <property type="component" value="Chromosome"/>
</dbReference>
<dbReference type="RefSeq" id="WP_130364864.1">
    <property type="nucleotide sequence ID" value="NZ_AP014946.1"/>
</dbReference>
<proteinExistence type="predicted"/>